<gene>
    <name evidence="1" type="ORF">GCM10009102_08040</name>
</gene>
<evidence type="ECO:0000313" key="1">
    <source>
        <dbReference type="EMBL" id="GAA0661624.1"/>
    </source>
</evidence>
<dbReference type="Proteomes" id="UP001500238">
    <property type="component" value="Unassembled WGS sequence"/>
</dbReference>
<reference evidence="2" key="1">
    <citation type="journal article" date="2019" name="Int. J. Syst. Evol. Microbiol.">
        <title>The Global Catalogue of Microorganisms (GCM) 10K type strain sequencing project: providing services to taxonomists for standard genome sequencing and annotation.</title>
        <authorList>
            <consortium name="The Broad Institute Genomics Platform"/>
            <consortium name="The Broad Institute Genome Sequencing Center for Infectious Disease"/>
            <person name="Wu L."/>
            <person name="Ma J."/>
        </authorList>
    </citation>
    <scope>NUCLEOTIDE SEQUENCE [LARGE SCALE GENOMIC DNA]</scope>
    <source>
        <strain evidence="2">JCM 14603</strain>
    </source>
</reference>
<organism evidence="1 2">
    <name type="scientific">Sphingomonas insulae</name>
    <dbReference type="NCBI Taxonomy" id="424800"/>
    <lineage>
        <taxon>Bacteria</taxon>
        <taxon>Pseudomonadati</taxon>
        <taxon>Pseudomonadota</taxon>
        <taxon>Alphaproteobacteria</taxon>
        <taxon>Sphingomonadales</taxon>
        <taxon>Sphingomonadaceae</taxon>
        <taxon>Sphingomonas</taxon>
    </lineage>
</organism>
<proteinExistence type="predicted"/>
<evidence type="ECO:0000313" key="2">
    <source>
        <dbReference type="Proteomes" id="UP001500238"/>
    </source>
</evidence>
<dbReference type="EMBL" id="BAAAES010000005">
    <property type="protein sequence ID" value="GAA0661624.1"/>
    <property type="molecule type" value="Genomic_DNA"/>
</dbReference>
<protein>
    <submittedName>
        <fullName evidence="1">Uncharacterized protein</fullName>
    </submittedName>
</protein>
<keyword evidence="2" id="KW-1185">Reference proteome</keyword>
<accession>A0ABP3SVI1</accession>
<sequence>MPWDKKIRHGIWRACLPETPEVQAKYDKKEQLAMLIRAANPRIYSASHSLNIKPSAFKYFTIAHGVIQRDRLYIFCLAI</sequence>
<comment type="caution">
    <text evidence="1">The sequence shown here is derived from an EMBL/GenBank/DDBJ whole genome shotgun (WGS) entry which is preliminary data.</text>
</comment>
<name>A0ABP3SVI1_9SPHN</name>